<dbReference type="PROSITE" id="PS50176">
    <property type="entry name" value="ARM_REPEAT"/>
    <property type="match status" value="1"/>
</dbReference>
<evidence type="ECO:0000259" key="4">
    <source>
        <dbReference type="Pfam" id="PF23005"/>
    </source>
</evidence>
<feature type="repeat" description="ARM" evidence="2">
    <location>
        <begin position="288"/>
        <end position="317"/>
    </location>
</feature>
<sequence length="583" mass="64139">MKNKMGEKKSHKGSKENQNSPESSAGKPSLRQVTELVTSLISLSHSIKVFSVKWQSIRNKLDELLSGLTAVENCDSGGIPSLSATVRSINNTLTESYDLARRCVDLSYSGKLLMQSDLDIISAKFNTHIKNLSEIYTAALVTHDYAIVVSRPGLAASRDDMKFYVKDLLSRMKIGGREMKKQALVAFNQVISEDEKYIKIAMEIGNFIGLLMNFLDSQETEIQEEASKAVSMIAGIDSYKNILAGAGVIAPLIRVLECGTELGKECAARCLQKFTENSDNSWSVSAHGGVTALLKLCTNGDCGGELVGLACGVLKNLLGVEEIKRFMIEEGTISVFVKLVRSKEEVLQINSMEFLQSMAFGDESTRQLIVREGGIRALVRILDPKSMSSSKTREMALRAIVNLCFSSTSSLNILMNYGFLDHILYFLRNGEVSVQELALKAAFRLCGTSEEAKKAMGDAGFMPELVKLLDAKSFEVREMAAEALSSMVLVPRNRKRFVQNDQNVGLLLQLLDPEDGNSGNKKFLLSTLMSLTSSNTGRKKIINSGYMKNIEKLAEAEVSDAKKIVRKLSTSRLRSMLSGLWHS</sequence>
<dbReference type="SUPFAM" id="SSF48371">
    <property type="entry name" value="ARM repeat"/>
    <property type="match status" value="1"/>
</dbReference>
<proteinExistence type="predicted"/>
<evidence type="ECO:0000256" key="2">
    <source>
        <dbReference type="PROSITE-ProRule" id="PRU00259"/>
    </source>
</evidence>
<dbReference type="InterPro" id="IPR054296">
    <property type="entry name" value="DUF7032"/>
</dbReference>
<protein>
    <submittedName>
        <fullName evidence="6">Putative vacuolar protein 8</fullName>
    </submittedName>
</protein>
<feature type="domain" description="DUF7032" evidence="4">
    <location>
        <begin position="32"/>
        <end position="138"/>
    </location>
</feature>
<feature type="domain" description="U-box" evidence="5">
    <location>
        <begin position="268"/>
        <end position="469"/>
    </location>
</feature>
<gene>
    <name evidence="6" type="ORF">Din_011951</name>
</gene>
<dbReference type="InterPro" id="IPR058678">
    <property type="entry name" value="ARM_PUB"/>
</dbReference>
<evidence type="ECO:0000259" key="5">
    <source>
        <dbReference type="Pfam" id="PF25598"/>
    </source>
</evidence>
<organism evidence="6">
    <name type="scientific">Davidia involucrata</name>
    <name type="common">Dove tree</name>
    <dbReference type="NCBI Taxonomy" id="16924"/>
    <lineage>
        <taxon>Eukaryota</taxon>
        <taxon>Viridiplantae</taxon>
        <taxon>Streptophyta</taxon>
        <taxon>Embryophyta</taxon>
        <taxon>Tracheophyta</taxon>
        <taxon>Spermatophyta</taxon>
        <taxon>Magnoliopsida</taxon>
        <taxon>eudicotyledons</taxon>
        <taxon>Gunneridae</taxon>
        <taxon>Pentapetalae</taxon>
        <taxon>asterids</taxon>
        <taxon>Cornales</taxon>
        <taxon>Nyssaceae</taxon>
        <taxon>Davidia</taxon>
    </lineage>
</organism>
<dbReference type="PANTHER" id="PTHR46043:SF5">
    <property type="entry name" value="ARM REPEAT SUPERFAMILY PROTEIN"/>
    <property type="match status" value="1"/>
</dbReference>
<evidence type="ECO:0000256" key="1">
    <source>
        <dbReference type="ARBA" id="ARBA00022737"/>
    </source>
</evidence>
<dbReference type="InterPro" id="IPR000225">
    <property type="entry name" value="Armadillo"/>
</dbReference>
<evidence type="ECO:0000256" key="3">
    <source>
        <dbReference type="SAM" id="MobiDB-lite"/>
    </source>
</evidence>
<dbReference type="InterPro" id="IPR016024">
    <property type="entry name" value="ARM-type_fold"/>
</dbReference>
<accession>A0A5B6ZEB6</accession>
<evidence type="ECO:0000313" key="6">
    <source>
        <dbReference type="EMBL" id="MPA42510.1"/>
    </source>
</evidence>
<dbReference type="AlphaFoldDB" id="A0A5B6ZEB6"/>
<keyword evidence="1" id="KW-0677">Repeat</keyword>
<dbReference type="EMBL" id="GHES01011951">
    <property type="protein sequence ID" value="MPA42510.1"/>
    <property type="molecule type" value="Transcribed_RNA"/>
</dbReference>
<dbReference type="Pfam" id="PF23005">
    <property type="entry name" value="DUF7032"/>
    <property type="match status" value="1"/>
</dbReference>
<feature type="region of interest" description="Disordered" evidence="3">
    <location>
        <begin position="1"/>
        <end position="30"/>
    </location>
</feature>
<dbReference type="PANTHER" id="PTHR46043">
    <property type="entry name" value="ARM REPEAT SUPERFAMILY PROTEIN"/>
    <property type="match status" value="1"/>
</dbReference>
<dbReference type="SMART" id="SM00185">
    <property type="entry name" value="ARM"/>
    <property type="match status" value="4"/>
</dbReference>
<dbReference type="Gene3D" id="1.25.10.10">
    <property type="entry name" value="Leucine-rich Repeat Variant"/>
    <property type="match status" value="1"/>
</dbReference>
<reference evidence="6" key="1">
    <citation type="submission" date="2019-08" db="EMBL/GenBank/DDBJ databases">
        <title>Reference gene set and small RNA set construction with multiple tissues from Davidia involucrata Baill.</title>
        <authorList>
            <person name="Yang H."/>
            <person name="Zhou C."/>
            <person name="Li G."/>
            <person name="Wang J."/>
            <person name="Gao P."/>
            <person name="Wang M."/>
            <person name="Wang R."/>
            <person name="Zhao Y."/>
        </authorList>
    </citation>
    <scope>NUCLEOTIDE SEQUENCE</scope>
    <source>
        <tissue evidence="6">Mixed with DoveR01_LX</tissue>
    </source>
</reference>
<dbReference type="InterPro" id="IPR011989">
    <property type="entry name" value="ARM-like"/>
</dbReference>
<name>A0A5B6ZEB6_DAVIN</name>
<dbReference type="Pfam" id="PF25598">
    <property type="entry name" value="ARM_PUB"/>
    <property type="match status" value="1"/>
</dbReference>